<evidence type="ECO:0000313" key="2">
    <source>
        <dbReference type="EMBL" id="KAA8564543.1"/>
    </source>
</evidence>
<feature type="compositionally biased region" description="Low complexity" evidence="1">
    <location>
        <begin position="8"/>
        <end position="23"/>
    </location>
</feature>
<evidence type="ECO:0000256" key="1">
    <source>
        <dbReference type="SAM" id="MobiDB-lite"/>
    </source>
</evidence>
<proteinExistence type="predicted"/>
<sequence length="120" mass="13393">MPEFSRQKTPSLLTSHKTTLSKTRISGQHTSLSGQERRHATKLLSNITQEHLYNILPTANSQASLGSGQDGRHATKAPTKRIISQILLEPSTSLPGHKYRRATKHNTTPQKRAPEYQNLT</sequence>
<keyword evidence="3" id="KW-1185">Reference proteome</keyword>
<protein>
    <submittedName>
        <fullName evidence="2">Uncharacterized protein</fullName>
    </submittedName>
</protein>
<gene>
    <name evidence="2" type="ORF">EYC84_011464</name>
</gene>
<dbReference type="Proteomes" id="UP000322873">
    <property type="component" value="Unassembled WGS sequence"/>
</dbReference>
<organism evidence="2 3">
    <name type="scientific">Monilinia fructicola</name>
    <name type="common">Brown rot fungus</name>
    <name type="synonym">Ciboria fructicola</name>
    <dbReference type="NCBI Taxonomy" id="38448"/>
    <lineage>
        <taxon>Eukaryota</taxon>
        <taxon>Fungi</taxon>
        <taxon>Dikarya</taxon>
        <taxon>Ascomycota</taxon>
        <taxon>Pezizomycotina</taxon>
        <taxon>Leotiomycetes</taxon>
        <taxon>Helotiales</taxon>
        <taxon>Sclerotiniaceae</taxon>
        <taxon>Monilinia</taxon>
    </lineage>
</organism>
<feature type="region of interest" description="Disordered" evidence="1">
    <location>
        <begin position="1"/>
        <end position="38"/>
    </location>
</feature>
<name>A0A5M9J8E1_MONFR</name>
<feature type="region of interest" description="Disordered" evidence="1">
    <location>
        <begin position="88"/>
        <end position="120"/>
    </location>
</feature>
<dbReference type="AlphaFoldDB" id="A0A5M9J8E1"/>
<accession>A0A5M9J8E1</accession>
<evidence type="ECO:0000313" key="3">
    <source>
        <dbReference type="Proteomes" id="UP000322873"/>
    </source>
</evidence>
<reference evidence="2 3" key="1">
    <citation type="submission" date="2019-06" db="EMBL/GenBank/DDBJ databases">
        <title>Genome Sequence of the Brown Rot Fungal Pathogen Monilinia fructicola.</title>
        <authorList>
            <person name="De Miccolis Angelini R.M."/>
            <person name="Landi L."/>
            <person name="Abate D."/>
            <person name="Pollastro S."/>
            <person name="Romanazzi G."/>
            <person name="Faretra F."/>
        </authorList>
    </citation>
    <scope>NUCLEOTIDE SEQUENCE [LARGE SCALE GENOMIC DNA]</scope>
    <source>
        <strain evidence="2 3">Mfrc123</strain>
    </source>
</reference>
<comment type="caution">
    <text evidence="2">The sequence shown here is derived from an EMBL/GenBank/DDBJ whole genome shotgun (WGS) entry which is preliminary data.</text>
</comment>
<dbReference type="EMBL" id="VICG01000015">
    <property type="protein sequence ID" value="KAA8564543.1"/>
    <property type="molecule type" value="Genomic_DNA"/>
</dbReference>
<feature type="compositionally biased region" description="Polar residues" evidence="1">
    <location>
        <begin position="24"/>
        <end position="34"/>
    </location>
</feature>